<gene>
    <name evidence="2" type="ORF">Vretimale_13147</name>
</gene>
<evidence type="ECO:0000313" key="3">
    <source>
        <dbReference type="Proteomes" id="UP000722791"/>
    </source>
</evidence>
<sequence length="155" mass="17375">MFRAAVKNAYTDYDLVVSWTAEGQRYHINWKNTFVRGGTYDGDNSETIFNFESVTWSNQSFPPDNATYDVCIQFWSSASFDKYNTTLNVTVSDVIVLTKWTVTQRPSADYQYQYTCSTSDKGYLTSYPPPPPPPPNPPSPPPSPSPPSPKPPSPS</sequence>
<feature type="non-terminal residue" evidence="2">
    <location>
        <position position="155"/>
    </location>
</feature>
<dbReference type="AlphaFoldDB" id="A0A8J4LT93"/>
<feature type="compositionally biased region" description="Pro residues" evidence="1">
    <location>
        <begin position="127"/>
        <end position="155"/>
    </location>
</feature>
<proteinExistence type="predicted"/>
<organism evidence="2 3">
    <name type="scientific">Volvox reticuliferus</name>
    <dbReference type="NCBI Taxonomy" id="1737510"/>
    <lineage>
        <taxon>Eukaryota</taxon>
        <taxon>Viridiplantae</taxon>
        <taxon>Chlorophyta</taxon>
        <taxon>core chlorophytes</taxon>
        <taxon>Chlorophyceae</taxon>
        <taxon>CS clade</taxon>
        <taxon>Chlamydomonadales</taxon>
        <taxon>Volvocaceae</taxon>
        <taxon>Volvox</taxon>
    </lineage>
</organism>
<dbReference type="EMBL" id="BNCQ01000030">
    <property type="protein sequence ID" value="GIM09271.1"/>
    <property type="molecule type" value="Genomic_DNA"/>
</dbReference>
<dbReference type="Proteomes" id="UP000722791">
    <property type="component" value="Unassembled WGS sequence"/>
</dbReference>
<comment type="caution">
    <text evidence="2">The sequence shown here is derived from an EMBL/GenBank/DDBJ whole genome shotgun (WGS) entry which is preliminary data.</text>
</comment>
<accession>A0A8J4LT93</accession>
<reference evidence="2" key="1">
    <citation type="journal article" date="2021" name="Proc. Natl. Acad. Sci. U.S.A.">
        <title>Three genomes in the algal genus Volvox reveal the fate of a haploid sex-determining region after a transition to homothallism.</title>
        <authorList>
            <person name="Yamamoto K."/>
            <person name="Hamaji T."/>
            <person name="Kawai-Toyooka H."/>
            <person name="Matsuzaki R."/>
            <person name="Takahashi F."/>
            <person name="Nishimura Y."/>
            <person name="Kawachi M."/>
            <person name="Noguchi H."/>
            <person name="Minakuchi Y."/>
            <person name="Umen J.G."/>
            <person name="Toyoda A."/>
            <person name="Nozaki H."/>
        </authorList>
    </citation>
    <scope>NUCLEOTIDE SEQUENCE</scope>
    <source>
        <strain evidence="2">NIES-3785</strain>
    </source>
</reference>
<feature type="region of interest" description="Disordered" evidence="1">
    <location>
        <begin position="121"/>
        <end position="155"/>
    </location>
</feature>
<evidence type="ECO:0000313" key="2">
    <source>
        <dbReference type="EMBL" id="GIM09271.1"/>
    </source>
</evidence>
<protein>
    <submittedName>
        <fullName evidence="2">Uncharacterized protein</fullName>
    </submittedName>
</protein>
<name>A0A8J4LT93_9CHLO</name>
<evidence type="ECO:0000256" key="1">
    <source>
        <dbReference type="SAM" id="MobiDB-lite"/>
    </source>
</evidence>